<name>A0A4C1TKI9_EUMVA</name>
<accession>A0A4C1TKI9</accession>
<dbReference type="OrthoDB" id="6159439at2759"/>
<organism evidence="2 3">
    <name type="scientific">Eumeta variegata</name>
    <name type="common">Bagworm moth</name>
    <name type="synonym">Eumeta japonica</name>
    <dbReference type="NCBI Taxonomy" id="151549"/>
    <lineage>
        <taxon>Eukaryota</taxon>
        <taxon>Metazoa</taxon>
        <taxon>Ecdysozoa</taxon>
        <taxon>Arthropoda</taxon>
        <taxon>Hexapoda</taxon>
        <taxon>Insecta</taxon>
        <taxon>Pterygota</taxon>
        <taxon>Neoptera</taxon>
        <taxon>Endopterygota</taxon>
        <taxon>Lepidoptera</taxon>
        <taxon>Glossata</taxon>
        <taxon>Ditrysia</taxon>
        <taxon>Tineoidea</taxon>
        <taxon>Psychidae</taxon>
        <taxon>Oiketicinae</taxon>
        <taxon>Eumeta</taxon>
    </lineage>
</organism>
<evidence type="ECO:0000313" key="2">
    <source>
        <dbReference type="EMBL" id="GBP15022.1"/>
    </source>
</evidence>
<dbReference type="Proteomes" id="UP000299102">
    <property type="component" value="Unassembled WGS sequence"/>
</dbReference>
<dbReference type="AlphaFoldDB" id="A0A4C1TKI9"/>
<feature type="region of interest" description="Disordered" evidence="1">
    <location>
        <begin position="67"/>
        <end position="90"/>
    </location>
</feature>
<reference evidence="2 3" key="1">
    <citation type="journal article" date="2019" name="Commun. Biol.">
        <title>The bagworm genome reveals a unique fibroin gene that provides high tensile strength.</title>
        <authorList>
            <person name="Kono N."/>
            <person name="Nakamura H."/>
            <person name="Ohtoshi R."/>
            <person name="Tomita M."/>
            <person name="Numata K."/>
            <person name="Arakawa K."/>
        </authorList>
    </citation>
    <scope>NUCLEOTIDE SEQUENCE [LARGE SCALE GENOMIC DNA]</scope>
</reference>
<evidence type="ECO:0000256" key="1">
    <source>
        <dbReference type="SAM" id="MobiDB-lite"/>
    </source>
</evidence>
<comment type="caution">
    <text evidence="2">The sequence shown here is derived from an EMBL/GenBank/DDBJ whole genome shotgun (WGS) entry which is preliminary data.</text>
</comment>
<sequence>MLLVEINFPPFVRKRHWPDVGVLTPWAEPGNPEGARGVHLRGYLATGGRQSIISHRRERLYGHLEQPTANGTRDQVAKPGLCCDTDSSSDVEIGDSERIESAADQPVWATPLPLCPRPVLLPHQQLAFGAGLAAFCET</sequence>
<gene>
    <name evidence="2" type="ORF">EVAR_6665_1</name>
</gene>
<proteinExistence type="predicted"/>
<evidence type="ECO:0000313" key="3">
    <source>
        <dbReference type="Proteomes" id="UP000299102"/>
    </source>
</evidence>
<protein>
    <submittedName>
        <fullName evidence="2">Uncharacterized protein</fullName>
    </submittedName>
</protein>
<keyword evidence="3" id="KW-1185">Reference proteome</keyword>
<dbReference type="EMBL" id="BGZK01000068">
    <property type="protein sequence ID" value="GBP15022.1"/>
    <property type="molecule type" value="Genomic_DNA"/>
</dbReference>